<reference evidence="2" key="1">
    <citation type="submission" date="2021-12" db="EMBL/GenBank/DDBJ databases">
        <authorList>
            <person name="Martin H S."/>
        </authorList>
    </citation>
    <scope>NUCLEOTIDE SEQUENCE</scope>
</reference>
<dbReference type="Proteomes" id="UP000838878">
    <property type="component" value="Chromosome 7"/>
</dbReference>
<sequence>MCSKLLQCILLLLPIIPQVWSTPISVLQNDHPPLAAEISSRLSSHAGRLQEPKLDSRLPLPTPQDIETIRRIAEVLVTLGQQVIPSIIGPSPGTGGSTTMATVTEIPNDIVNLNLQK</sequence>
<organism evidence="2 3">
    <name type="scientific">Brenthis ino</name>
    <name type="common">lesser marbled fritillary</name>
    <dbReference type="NCBI Taxonomy" id="405034"/>
    <lineage>
        <taxon>Eukaryota</taxon>
        <taxon>Metazoa</taxon>
        <taxon>Ecdysozoa</taxon>
        <taxon>Arthropoda</taxon>
        <taxon>Hexapoda</taxon>
        <taxon>Insecta</taxon>
        <taxon>Pterygota</taxon>
        <taxon>Neoptera</taxon>
        <taxon>Endopterygota</taxon>
        <taxon>Lepidoptera</taxon>
        <taxon>Glossata</taxon>
        <taxon>Ditrysia</taxon>
        <taxon>Papilionoidea</taxon>
        <taxon>Nymphalidae</taxon>
        <taxon>Heliconiinae</taxon>
        <taxon>Argynnini</taxon>
        <taxon>Brenthis</taxon>
    </lineage>
</organism>
<evidence type="ECO:0000256" key="1">
    <source>
        <dbReference type="SAM" id="SignalP"/>
    </source>
</evidence>
<dbReference type="OrthoDB" id="7960203at2759"/>
<feature type="non-terminal residue" evidence="2">
    <location>
        <position position="117"/>
    </location>
</feature>
<feature type="signal peptide" evidence="1">
    <location>
        <begin position="1"/>
        <end position="21"/>
    </location>
</feature>
<proteinExistence type="predicted"/>
<name>A0A8J9VKM2_9NEOP</name>
<dbReference type="AlphaFoldDB" id="A0A8J9VKM2"/>
<feature type="chain" id="PRO_5035442917" evidence="1">
    <location>
        <begin position="22"/>
        <end position="117"/>
    </location>
</feature>
<protein>
    <submittedName>
        <fullName evidence="2">Uncharacterized protein</fullName>
    </submittedName>
</protein>
<evidence type="ECO:0000313" key="3">
    <source>
        <dbReference type="Proteomes" id="UP000838878"/>
    </source>
</evidence>
<keyword evidence="3" id="KW-1185">Reference proteome</keyword>
<dbReference type="EMBL" id="OV170227">
    <property type="protein sequence ID" value="CAH0728195.1"/>
    <property type="molecule type" value="Genomic_DNA"/>
</dbReference>
<evidence type="ECO:0000313" key="2">
    <source>
        <dbReference type="EMBL" id="CAH0728195.1"/>
    </source>
</evidence>
<keyword evidence="1" id="KW-0732">Signal</keyword>
<gene>
    <name evidence="2" type="ORF">BINO364_LOCUS13440</name>
</gene>
<accession>A0A8J9VKM2</accession>